<evidence type="ECO:0000313" key="2">
    <source>
        <dbReference type="Proteomes" id="UP000000822"/>
    </source>
</evidence>
<organism evidence="1 2">
    <name type="scientific">Oceanobacillus iheyensis (strain DSM 14371 / CIP 107618 / JCM 11309 / KCTC 3954 / HTE831)</name>
    <dbReference type="NCBI Taxonomy" id="221109"/>
    <lineage>
        <taxon>Bacteria</taxon>
        <taxon>Bacillati</taxon>
        <taxon>Bacillota</taxon>
        <taxon>Bacilli</taxon>
        <taxon>Bacillales</taxon>
        <taxon>Bacillaceae</taxon>
        <taxon>Oceanobacillus</taxon>
    </lineage>
</organism>
<name>Q8ELY9_OCEIH</name>
<protein>
    <submittedName>
        <fullName evidence="1">Uncharacterized protein</fullName>
    </submittedName>
</protein>
<keyword evidence="2" id="KW-1185">Reference proteome</keyword>
<evidence type="ECO:0000313" key="1">
    <source>
        <dbReference type="EMBL" id="BAC15030.1"/>
    </source>
</evidence>
<dbReference type="OrthoDB" id="9920889at2"/>
<sequence>MEMKTLRAYFQSENDAISAQSSLASVRSQQLFIDEIPPGFEKEIFIPVIPYGRHWGLLQDVAIQEDGNKDDVKNEQPMTHLLEVLIAEDDIEKAAIIISNHNGY</sequence>
<reference evidence="1 2" key="1">
    <citation type="journal article" date="2001" name="FEMS Microbiol. Lett.">
        <title>Oceanobacillus iheyensis gen. nov., sp. nov., a deep-sea extremely halotolerant and alkaliphilic species isolated from a depth of 1050 m on the Iheya Ridge.</title>
        <authorList>
            <person name="Lu J."/>
            <person name="Nogi Y."/>
            <person name="Takami H."/>
        </authorList>
    </citation>
    <scope>NUCLEOTIDE SEQUENCE [LARGE SCALE GENOMIC DNA]</scope>
    <source>
        <strain evidence="2">DSM 14371 / CIP 107618 / JCM 11309 / KCTC 3954 / HTE831</strain>
    </source>
</reference>
<dbReference type="EMBL" id="BA000028">
    <property type="protein sequence ID" value="BAC15030.1"/>
    <property type="molecule type" value="Genomic_DNA"/>
</dbReference>
<dbReference type="KEGG" id="oih:OB3074"/>
<proteinExistence type="predicted"/>
<dbReference type="RefSeq" id="WP_011067471.1">
    <property type="nucleotide sequence ID" value="NC_004193.1"/>
</dbReference>
<dbReference type="Proteomes" id="UP000000822">
    <property type="component" value="Chromosome"/>
</dbReference>
<accession>Q8ELY9</accession>
<dbReference type="eggNOG" id="ENOG5033BX7">
    <property type="taxonomic scope" value="Bacteria"/>
</dbReference>
<reference evidence="1 2" key="2">
    <citation type="journal article" date="2002" name="Nucleic Acids Res.">
        <title>Genome sequence of Oceanobacillus iheyensis isolated from the Iheya Ridge and its unexpected adaptive capabilities to extreme environments.</title>
        <authorList>
            <person name="Takami H."/>
            <person name="Takaki Y."/>
            <person name="Uchiyama I."/>
        </authorList>
    </citation>
    <scope>NUCLEOTIDE SEQUENCE [LARGE SCALE GENOMIC DNA]</scope>
    <source>
        <strain evidence="2">DSM 14371 / CIP 107618 / JCM 11309 / KCTC 3954 / HTE831</strain>
    </source>
</reference>
<dbReference type="HOGENOM" id="CLU_2247255_0_0_9"/>
<dbReference type="AlphaFoldDB" id="Q8ELY9"/>
<gene>
    <name evidence="1" type="ordered locus">OB3074</name>
</gene>